<dbReference type="InterPro" id="IPR000620">
    <property type="entry name" value="EamA_dom"/>
</dbReference>
<dbReference type="EMBL" id="CP060286">
    <property type="protein sequence ID" value="QNK41170.1"/>
    <property type="molecule type" value="Genomic_DNA"/>
</dbReference>
<keyword evidence="5 7" id="KW-1133">Transmembrane helix</keyword>
<comment type="similarity">
    <text evidence="2">Belongs to the EamA transporter family.</text>
</comment>
<dbReference type="Pfam" id="PF00892">
    <property type="entry name" value="EamA"/>
    <property type="match status" value="2"/>
</dbReference>
<dbReference type="InterPro" id="IPR051258">
    <property type="entry name" value="Diverse_Substrate_Transporter"/>
</dbReference>
<evidence type="ECO:0000256" key="5">
    <source>
        <dbReference type="ARBA" id="ARBA00022989"/>
    </source>
</evidence>
<feature type="transmembrane region" description="Helical" evidence="7">
    <location>
        <begin position="243"/>
        <end position="260"/>
    </location>
</feature>
<evidence type="ECO:0000256" key="2">
    <source>
        <dbReference type="ARBA" id="ARBA00007362"/>
    </source>
</evidence>
<proteinExistence type="inferred from homology"/>
<feature type="domain" description="EamA" evidence="8">
    <location>
        <begin position="149"/>
        <end position="281"/>
    </location>
</feature>
<evidence type="ECO:0000256" key="7">
    <source>
        <dbReference type="SAM" id="Phobius"/>
    </source>
</evidence>
<evidence type="ECO:0000313" key="10">
    <source>
        <dbReference type="Proteomes" id="UP000515909"/>
    </source>
</evidence>
<keyword evidence="4 7" id="KW-0812">Transmembrane</keyword>
<feature type="domain" description="EamA" evidence="8">
    <location>
        <begin position="12"/>
        <end position="140"/>
    </location>
</feature>
<reference evidence="9 10" key="1">
    <citation type="submission" date="2020-08" db="EMBL/GenBank/DDBJ databases">
        <title>The isolate Caproiciproducens sp. 7D4C2 produces n-caproate at mildly acidic conditions from hexoses: genome and rBOX comparison with related strains and chain-elongating bacteria.</title>
        <authorList>
            <person name="Esquivel-Elizondo S."/>
            <person name="Bagci C."/>
            <person name="Temovska M."/>
            <person name="Jeon B.S."/>
            <person name="Bessarab I."/>
            <person name="Williams R.B.H."/>
            <person name="Huson D.H."/>
            <person name="Angenent L.T."/>
        </authorList>
    </citation>
    <scope>NUCLEOTIDE SEQUENCE [LARGE SCALE GENOMIC DNA]</scope>
    <source>
        <strain evidence="9 10">7D4C2</strain>
    </source>
</reference>
<sequence>MRILRNRSVAAELGIVLVTMIWGSSFVVVKNATDTVPAATMIVLRFSIAAVFLCLFFFKKLKQINLFYIKWGFVIGLQNFAGYELQTVGVEYTTAGKNAFLTAVYCVIVPFLYWAVRKQQPRLFHLVSACMCITGVGLLSIQNGFSMNPGDLLSLACGLFFAMQIVTISILTEKHDPILICITQAFATVIFALPFAVWTEKIPTSLPAQSVFSLLYLGIIGTMLTTVLQTICQKYTPPAKASLIMSLESVFGTICGIVFLHESLTIRTFGGFLLIFIAMMLSEHGDRIFLSGKKLKTVK</sequence>
<protein>
    <submittedName>
        <fullName evidence="9">EamA family transporter</fullName>
    </submittedName>
</protein>
<dbReference type="PANTHER" id="PTHR42920">
    <property type="entry name" value="OS03G0707200 PROTEIN-RELATED"/>
    <property type="match status" value="1"/>
</dbReference>
<dbReference type="RefSeq" id="WP_187036509.1">
    <property type="nucleotide sequence ID" value="NZ_CP060286.1"/>
</dbReference>
<feature type="transmembrane region" description="Helical" evidence="7">
    <location>
        <begin position="266"/>
        <end position="284"/>
    </location>
</feature>
<feature type="transmembrane region" description="Helical" evidence="7">
    <location>
        <begin position="153"/>
        <end position="171"/>
    </location>
</feature>
<evidence type="ECO:0000256" key="6">
    <source>
        <dbReference type="ARBA" id="ARBA00023136"/>
    </source>
</evidence>
<dbReference type="InterPro" id="IPR037185">
    <property type="entry name" value="EmrE-like"/>
</dbReference>
<dbReference type="PANTHER" id="PTHR42920:SF5">
    <property type="entry name" value="EAMA DOMAIN-CONTAINING PROTEIN"/>
    <property type="match status" value="1"/>
</dbReference>
<feature type="transmembrane region" description="Helical" evidence="7">
    <location>
        <begin position="65"/>
        <end position="83"/>
    </location>
</feature>
<feature type="transmembrane region" description="Helical" evidence="7">
    <location>
        <begin position="178"/>
        <end position="198"/>
    </location>
</feature>
<evidence type="ECO:0000256" key="1">
    <source>
        <dbReference type="ARBA" id="ARBA00004651"/>
    </source>
</evidence>
<dbReference type="KEGG" id="cfem:HCR03_02335"/>
<evidence type="ECO:0000256" key="3">
    <source>
        <dbReference type="ARBA" id="ARBA00022475"/>
    </source>
</evidence>
<feature type="transmembrane region" description="Helical" evidence="7">
    <location>
        <begin position="123"/>
        <end position="141"/>
    </location>
</feature>
<keyword evidence="6 7" id="KW-0472">Membrane</keyword>
<accession>A0A7G8TC29</accession>
<feature type="transmembrane region" description="Helical" evidence="7">
    <location>
        <begin position="95"/>
        <end position="116"/>
    </location>
</feature>
<evidence type="ECO:0000256" key="4">
    <source>
        <dbReference type="ARBA" id="ARBA00022692"/>
    </source>
</evidence>
<comment type="subcellular location">
    <subcellularLocation>
        <location evidence="1">Cell membrane</location>
        <topology evidence="1">Multi-pass membrane protein</topology>
    </subcellularLocation>
</comment>
<dbReference type="SUPFAM" id="SSF103481">
    <property type="entry name" value="Multidrug resistance efflux transporter EmrE"/>
    <property type="match status" value="2"/>
</dbReference>
<gene>
    <name evidence="9" type="ORF">HCR03_02335</name>
</gene>
<keyword evidence="3" id="KW-1003">Cell membrane</keyword>
<dbReference type="AlphaFoldDB" id="A0A7G8TC29"/>
<evidence type="ECO:0000313" key="9">
    <source>
        <dbReference type="EMBL" id="QNK41170.1"/>
    </source>
</evidence>
<dbReference type="GO" id="GO:0005886">
    <property type="term" value="C:plasma membrane"/>
    <property type="evidence" value="ECO:0007669"/>
    <property type="project" value="UniProtKB-SubCell"/>
</dbReference>
<evidence type="ECO:0000259" key="8">
    <source>
        <dbReference type="Pfam" id="PF00892"/>
    </source>
</evidence>
<dbReference type="Proteomes" id="UP000515909">
    <property type="component" value="Chromosome"/>
</dbReference>
<name>A0A7G8TC29_9FIRM</name>
<feature type="transmembrane region" description="Helical" evidence="7">
    <location>
        <begin position="9"/>
        <end position="29"/>
    </location>
</feature>
<feature type="transmembrane region" description="Helical" evidence="7">
    <location>
        <begin position="35"/>
        <end position="58"/>
    </location>
</feature>
<organism evidence="9 10">
    <name type="scientific">Caproicibacter fermentans</name>
    <dbReference type="NCBI Taxonomy" id="2576756"/>
    <lineage>
        <taxon>Bacteria</taxon>
        <taxon>Bacillati</taxon>
        <taxon>Bacillota</taxon>
        <taxon>Clostridia</taxon>
        <taxon>Eubacteriales</taxon>
        <taxon>Acutalibacteraceae</taxon>
        <taxon>Caproicibacter</taxon>
    </lineage>
</organism>
<feature type="transmembrane region" description="Helical" evidence="7">
    <location>
        <begin position="210"/>
        <end position="231"/>
    </location>
</feature>